<reference evidence="2 3" key="1">
    <citation type="journal article" date="2016" name="Mol. Biol. Evol.">
        <title>Comparative Genomics of Early-Diverging Mushroom-Forming Fungi Provides Insights into the Origins of Lignocellulose Decay Capabilities.</title>
        <authorList>
            <person name="Nagy L.G."/>
            <person name="Riley R."/>
            <person name="Tritt A."/>
            <person name="Adam C."/>
            <person name="Daum C."/>
            <person name="Floudas D."/>
            <person name="Sun H."/>
            <person name="Yadav J.S."/>
            <person name="Pangilinan J."/>
            <person name="Larsson K.H."/>
            <person name="Matsuura K."/>
            <person name="Barry K."/>
            <person name="Labutti K."/>
            <person name="Kuo R."/>
            <person name="Ohm R.A."/>
            <person name="Bhattacharya S.S."/>
            <person name="Shirouzu T."/>
            <person name="Yoshinaga Y."/>
            <person name="Martin F.M."/>
            <person name="Grigoriev I.V."/>
            <person name="Hibbett D.S."/>
        </authorList>
    </citation>
    <scope>NUCLEOTIDE SEQUENCE [LARGE SCALE GENOMIC DNA]</scope>
    <source>
        <strain evidence="2 3">L-15889</strain>
    </source>
</reference>
<keyword evidence="1" id="KW-1133">Transmembrane helix</keyword>
<feature type="transmembrane region" description="Helical" evidence="1">
    <location>
        <begin position="21"/>
        <end position="38"/>
    </location>
</feature>
<protein>
    <submittedName>
        <fullName evidence="2">Uncharacterized protein</fullName>
    </submittedName>
</protein>
<keyword evidence="3" id="KW-1185">Reference proteome</keyword>
<evidence type="ECO:0000313" key="3">
    <source>
        <dbReference type="Proteomes" id="UP000076727"/>
    </source>
</evidence>
<name>A0A165N622_9APHY</name>
<dbReference type="AlphaFoldDB" id="A0A165N622"/>
<accession>A0A165N622</accession>
<proteinExistence type="predicted"/>
<keyword evidence="1" id="KW-0472">Membrane</keyword>
<organism evidence="2 3">
    <name type="scientific">Daedalea quercina L-15889</name>
    <dbReference type="NCBI Taxonomy" id="1314783"/>
    <lineage>
        <taxon>Eukaryota</taxon>
        <taxon>Fungi</taxon>
        <taxon>Dikarya</taxon>
        <taxon>Basidiomycota</taxon>
        <taxon>Agaricomycotina</taxon>
        <taxon>Agaricomycetes</taxon>
        <taxon>Polyporales</taxon>
        <taxon>Fomitopsis</taxon>
    </lineage>
</organism>
<sequence length="57" mass="6737">MQESHPYHYALLHRQATRTKAVVVTEFWISSTYMFWFWDKVGGGYSVGLVIRQLRGM</sequence>
<evidence type="ECO:0000313" key="2">
    <source>
        <dbReference type="EMBL" id="KZT66564.1"/>
    </source>
</evidence>
<dbReference type="Proteomes" id="UP000076727">
    <property type="component" value="Unassembled WGS sequence"/>
</dbReference>
<dbReference type="EMBL" id="KV429087">
    <property type="protein sequence ID" value="KZT66564.1"/>
    <property type="molecule type" value="Genomic_DNA"/>
</dbReference>
<evidence type="ECO:0000256" key="1">
    <source>
        <dbReference type="SAM" id="Phobius"/>
    </source>
</evidence>
<keyword evidence="1" id="KW-0812">Transmembrane</keyword>
<gene>
    <name evidence="2" type="ORF">DAEQUDRAFT_730128</name>
</gene>